<feature type="transmembrane region" description="Helical" evidence="1">
    <location>
        <begin position="129"/>
        <end position="154"/>
    </location>
</feature>
<evidence type="ECO:0000256" key="1">
    <source>
        <dbReference type="SAM" id="Phobius"/>
    </source>
</evidence>
<dbReference type="EMBL" id="LGVG01000030">
    <property type="protein sequence ID" value="KNE25838.1"/>
    <property type="molecule type" value="Genomic_DNA"/>
</dbReference>
<sequence>MKEHMIIWGGVSVILVAGYASYEFYSFAKLRKKQPPHRNPNSTLMASSAIKVAMGLALIVVVLATVGKLIEEWATVLWLVSLGGRFWGAVSVGLICVASASWAGLVSYGMRERDAPIAPGASKRKATCLFWLDATLIAGLVIFLVANVALYASYGTFSGLNIYQQIAVAVMHGSIVIGILILSVHVAIEGGDH</sequence>
<feature type="transmembrane region" description="Helical" evidence="1">
    <location>
        <begin position="86"/>
        <end position="108"/>
    </location>
</feature>
<evidence type="ECO:0000313" key="2">
    <source>
        <dbReference type="EMBL" id="KNE25838.1"/>
    </source>
</evidence>
<dbReference type="AlphaFoldDB" id="A0AAW3I1A3"/>
<proteinExistence type="predicted"/>
<evidence type="ECO:0000313" key="3">
    <source>
        <dbReference type="Proteomes" id="UP000037511"/>
    </source>
</evidence>
<reference evidence="2 3" key="1">
    <citation type="submission" date="2015-07" db="EMBL/GenBank/DDBJ databases">
        <title>Draft genome of Achromobacter spanius.</title>
        <authorList>
            <person name="Wang X."/>
        </authorList>
    </citation>
    <scope>NUCLEOTIDE SEQUENCE [LARGE SCALE GENOMIC DNA]</scope>
    <source>
        <strain evidence="2 3">CGMCC9173</strain>
    </source>
</reference>
<accession>A0AAW3I1A3</accession>
<feature type="transmembrane region" description="Helical" evidence="1">
    <location>
        <begin position="6"/>
        <end position="28"/>
    </location>
</feature>
<gene>
    <name evidence="2" type="ORF">AFM18_20670</name>
</gene>
<keyword evidence="1" id="KW-0472">Membrane</keyword>
<organism evidence="2 3">
    <name type="scientific">Achromobacter spanius</name>
    <dbReference type="NCBI Taxonomy" id="217203"/>
    <lineage>
        <taxon>Bacteria</taxon>
        <taxon>Pseudomonadati</taxon>
        <taxon>Pseudomonadota</taxon>
        <taxon>Betaproteobacteria</taxon>
        <taxon>Burkholderiales</taxon>
        <taxon>Alcaligenaceae</taxon>
        <taxon>Achromobacter</taxon>
    </lineage>
</organism>
<protein>
    <submittedName>
        <fullName evidence="2">Uncharacterized protein</fullName>
    </submittedName>
</protein>
<feature type="transmembrane region" description="Helical" evidence="1">
    <location>
        <begin position="166"/>
        <end position="188"/>
    </location>
</feature>
<dbReference type="Proteomes" id="UP000037511">
    <property type="component" value="Unassembled WGS sequence"/>
</dbReference>
<keyword evidence="1" id="KW-1133">Transmembrane helix</keyword>
<keyword evidence="1" id="KW-0812">Transmembrane</keyword>
<feature type="transmembrane region" description="Helical" evidence="1">
    <location>
        <begin position="49"/>
        <end position="66"/>
    </location>
</feature>
<name>A0AAW3I1A3_9BURK</name>
<dbReference type="RefSeq" id="WP_050448753.1">
    <property type="nucleotide sequence ID" value="NZ_LGVG01000030.1"/>
</dbReference>
<comment type="caution">
    <text evidence="2">The sequence shown here is derived from an EMBL/GenBank/DDBJ whole genome shotgun (WGS) entry which is preliminary data.</text>
</comment>